<keyword evidence="6 8" id="KW-0443">Lipid metabolism</keyword>
<dbReference type="CDD" id="cd16449">
    <property type="entry name" value="RING-HC"/>
    <property type="match status" value="1"/>
</dbReference>
<organism evidence="13 14">
    <name type="scientific">Stereocaulon virgatum</name>
    <dbReference type="NCBI Taxonomy" id="373712"/>
    <lineage>
        <taxon>Eukaryota</taxon>
        <taxon>Fungi</taxon>
        <taxon>Dikarya</taxon>
        <taxon>Ascomycota</taxon>
        <taxon>Pezizomycotina</taxon>
        <taxon>Lecanoromycetes</taxon>
        <taxon>OSLEUM clade</taxon>
        <taxon>Lecanoromycetidae</taxon>
        <taxon>Lecanorales</taxon>
        <taxon>Lecanorineae</taxon>
        <taxon>Stereocaulaceae</taxon>
        <taxon>Stereocaulon</taxon>
    </lineage>
</organism>
<reference evidence="13 14" key="1">
    <citation type="submission" date="2024-09" db="EMBL/GenBank/DDBJ databases">
        <title>Rethinking Asexuality: The Enigmatic Case of Functional Sexual Genes in Lepraria (Stereocaulaceae).</title>
        <authorList>
            <person name="Doellman M."/>
            <person name="Sun Y."/>
            <person name="Barcenas-Pena A."/>
            <person name="Lumbsch H.T."/>
            <person name="Grewe F."/>
        </authorList>
    </citation>
    <scope>NUCLEOTIDE SEQUENCE [LARGE SCALE GENOMIC DNA]</scope>
    <source>
        <strain evidence="13 14">Mercado 3170</strain>
    </source>
</reference>
<evidence type="ECO:0000256" key="9">
    <source>
        <dbReference type="SAM" id="MobiDB-lite"/>
    </source>
</evidence>
<evidence type="ECO:0000256" key="2">
    <source>
        <dbReference type="ARBA" id="ARBA00022771"/>
    </source>
</evidence>
<feature type="region of interest" description="Disordered" evidence="9">
    <location>
        <begin position="1034"/>
        <end position="1058"/>
    </location>
</feature>
<keyword evidence="5 8" id="KW-0442">Lipid degradation</keyword>
<evidence type="ECO:0008006" key="15">
    <source>
        <dbReference type="Google" id="ProtNLM"/>
    </source>
</evidence>
<evidence type="ECO:0000259" key="11">
    <source>
        <dbReference type="PROSITE" id="PS50188"/>
    </source>
</evidence>
<dbReference type="PROSITE" id="PS50188">
    <property type="entry name" value="B302_SPRY"/>
    <property type="match status" value="1"/>
</dbReference>
<dbReference type="SUPFAM" id="SSF49899">
    <property type="entry name" value="Concanavalin A-like lectins/glucanases"/>
    <property type="match status" value="1"/>
</dbReference>
<dbReference type="Proteomes" id="UP001590950">
    <property type="component" value="Unassembled WGS sequence"/>
</dbReference>
<evidence type="ECO:0000256" key="8">
    <source>
        <dbReference type="PROSITE-ProRule" id="PRU01161"/>
    </source>
</evidence>
<comment type="caution">
    <text evidence="13">The sequence shown here is derived from an EMBL/GenBank/DDBJ whole genome shotgun (WGS) entry which is preliminary data.</text>
</comment>
<dbReference type="InterPro" id="IPR017907">
    <property type="entry name" value="Znf_RING_CS"/>
</dbReference>
<feature type="region of interest" description="Disordered" evidence="9">
    <location>
        <begin position="1236"/>
        <end position="1267"/>
    </location>
</feature>
<feature type="compositionally biased region" description="Basic residues" evidence="9">
    <location>
        <begin position="985"/>
        <end position="994"/>
    </location>
</feature>
<dbReference type="InterPro" id="IPR036770">
    <property type="entry name" value="Ankyrin_rpt-contain_sf"/>
</dbReference>
<dbReference type="PROSITE" id="PS50089">
    <property type="entry name" value="ZF_RING_2"/>
    <property type="match status" value="1"/>
</dbReference>
<dbReference type="SUPFAM" id="SSF52151">
    <property type="entry name" value="FabD/lysophospholipase-like"/>
    <property type="match status" value="1"/>
</dbReference>
<sequence length="1602" mass="180417">MSFVKSPDSFREPCEDEHCPDKDQRTFYCVHCDCSFCDTCWDKQPAHKPNKRGTDGHAHEKIDRLVVERYRNILEPSSSTQEQESLHKDDEDTTWFGIGRNRADDPIFEDYGRYSTLMAESLPLTPRIRYPQLVSFIGQTGAGKSTVVKMLINHQDMKANPTAKARCPSPVVGSVNDNTPVSANVHLYADPYTISTDTPVLYADCEGLEGGESAPQAETFKTQDKVTELTSIQGIPSETSARKRGRFTKKAGSVSRKLAWAMGDKEKSKREYAVTELYPRVLYTFSDVVVFVLRNPKTFESAVLTKLIGWASASLEKSIGQPALPHVIIVLNATDLAIDASQWDIKEATRKLLSDVEASIERIPSLQSQLEKWRGKGRSIKTTKDLLECYYSSITVVRIPTKGRYMLIDEQVEKLHTEIVVKCCQSHYVKRKVRMLSNSEDLQVYLQLAFDHFSSNLDDPFDFVKVALRINPIPSDFSGNILKLAVAIRDRHSSWKVADIFEHLSLMVASCIMLDIHRHRRLGTPNQLLEDYYMDYCERAFADFCEWHWPCSFQKKNVRCVNVFSGHAKGHQNAAGKVLATGDYVPSFHYRNDLCKWMLRLDNMIDNIQASKDDARPSRDVDEILLALHVENMKTFYREIGSASNFRSHITCFCCLREIPFHPLTCGHVLCSACVRSYGVPKDKVSMEMLRCPICLAQDLWMPSCLIRFMPQLAGVRILCLDGGGIRGIVELEVLKAIEGQLPLNIPIISFFDLIVGTSTGGIIALGLGVEKWSIDECIDRFDKLCSTAFTPREFHGIWGFEQLSTINHNYSKYKTKPLEAMLKATFSAADQPLFGGQQNHSHSSVKVAVTSTTEIGEQALLLTNYNRSHKKDDQADYHFERAEKPEDELHVWEAARATSAAPSYFKTFRSKRNGRGYLDGALYHNNPVQVADLERRLIWPDTDPLPPDILLSIGTSCNNNIRQEAQNNLPVRRQESDPLPSRSISRRGGKQRSILKRRKTTQMSKMLNVLKNRVENILDTEMRWLTFMSDASHGDEKGRPRYRRINPDLGEDPPKLDEPGKLPYLRHRMHQITKYGDFQKQIGDIARQLVASCFYIEVPHLPNNSQDLNIFVSAEIQCKFPSASQEIRNLGEYLRRCTTRHFQPHFVIGEQDSSSEPLIIIITEPVIRIMMMEASFEVEKVQIPVSNESAITTISLSIVDGEELPISGLPRALLARKVTKASSLSSKEYPELIKPERFTLHPNSGGDSSSSYSKESSNTAFPELQQLPKEAKLPIRRFLQERILSFQSDEDVPRKMRLLSEATDTVDGEEDDEEGDADIEVGRGPYGTILHTASAVGNHWLVEIQIKAGVDVTAFDDHSWTALMVARAQGHTTCANLLSEHMDTIGAHPPPQALAPSKLVSADPDTAIRMGEDDLTATPALWHALWFQRRIQVRSNHPIPPDSSTFYYEMTIMNTGPLGIIGLGLCRPETDVYGMPGWRATSWGYHGDDGKRFSSANGQGMRYSETYSKEDTIGCGINMETGKLFFTKNGVNLGVAFANVRGMLFAMIAFGEREGEVRVNFGESKFIYDIEAHDWAVEEIAAAVWARNGDSFSLSAFSMIP</sequence>
<dbReference type="InterPro" id="IPR016035">
    <property type="entry name" value="Acyl_Trfase/lysoPLipase"/>
</dbReference>
<feature type="short sequence motif" description="GXGXXG" evidence="8">
    <location>
        <begin position="723"/>
        <end position="728"/>
    </location>
</feature>
<feature type="active site" description="Proton acceptor" evidence="8">
    <location>
        <position position="920"/>
    </location>
</feature>
<evidence type="ECO:0000256" key="6">
    <source>
        <dbReference type="ARBA" id="ARBA00023098"/>
    </source>
</evidence>
<dbReference type="Pfam" id="PF00622">
    <property type="entry name" value="SPRY"/>
    <property type="match status" value="1"/>
</dbReference>
<dbReference type="InterPro" id="IPR001841">
    <property type="entry name" value="Znf_RING"/>
</dbReference>
<dbReference type="Gene3D" id="1.25.40.20">
    <property type="entry name" value="Ankyrin repeat-containing domain"/>
    <property type="match status" value="1"/>
</dbReference>
<dbReference type="Pfam" id="PF01734">
    <property type="entry name" value="Patatin"/>
    <property type="match status" value="1"/>
</dbReference>
<dbReference type="InterPro" id="IPR003877">
    <property type="entry name" value="SPRY_dom"/>
</dbReference>
<dbReference type="PROSITE" id="PS51635">
    <property type="entry name" value="PNPLA"/>
    <property type="match status" value="1"/>
</dbReference>
<dbReference type="InterPro" id="IPR043136">
    <property type="entry name" value="B30.2/SPRY_sf"/>
</dbReference>
<evidence type="ECO:0000256" key="3">
    <source>
        <dbReference type="ARBA" id="ARBA00022801"/>
    </source>
</evidence>
<keyword evidence="2 7" id="KW-0863">Zinc-finger</keyword>
<protein>
    <recommendedName>
        <fullName evidence="15">Protein SSH4</fullName>
    </recommendedName>
</protein>
<feature type="compositionally biased region" description="Acidic residues" evidence="9">
    <location>
        <begin position="1305"/>
        <end position="1320"/>
    </location>
</feature>
<feature type="domain" description="PNPLA" evidence="12">
    <location>
        <begin position="719"/>
        <end position="933"/>
    </location>
</feature>
<dbReference type="EMBL" id="JBEFKJ010000036">
    <property type="protein sequence ID" value="KAL2037885.1"/>
    <property type="molecule type" value="Genomic_DNA"/>
</dbReference>
<dbReference type="InterPro" id="IPR044736">
    <property type="entry name" value="Gid1/RanBPM/SPLA_SPRY"/>
</dbReference>
<evidence type="ECO:0000256" key="4">
    <source>
        <dbReference type="ARBA" id="ARBA00022833"/>
    </source>
</evidence>
<dbReference type="Gene3D" id="3.40.1090.10">
    <property type="entry name" value="Cytosolic phospholipase A2 catalytic domain"/>
    <property type="match status" value="1"/>
</dbReference>
<feature type="active site" description="Nucleophile" evidence="8">
    <location>
        <position position="759"/>
    </location>
</feature>
<keyword evidence="1" id="KW-0479">Metal-binding</keyword>
<proteinExistence type="predicted"/>
<feature type="region of interest" description="Disordered" evidence="9">
    <location>
        <begin position="966"/>
        <end position="994"/>
    </location>
</feature>
<dbReference type="CDD" id="cd07199">
    <property type="entry name" value="Pat17_PNPLA8_PNPLA9_like"/>
    <property type="match status" value="1"/>
</dbReference>
<feature type="short sequence motif" description="DGA/G" evidence="8">
    <location>
        <begin position="920"/>
        <end position="922"/>
    </location>
</feature>
<keyword evidence="14" id="KW-1185">Reference proteome</keyword>
<dbReference type="PANTHER" id="PTHR24185:SF1">
    <property type="entry name" value="CALCIUM-INDEPENDENT PHOSPHOLIPASE A2-GAMMA"/>
    <property type="match status" value="1"/>
</dbReference>
<evidence type="ECO:0000256" key="1">
    <source>
        <dbReference type="ARBA" id="ARBA00022723"/>
    </source>
</evidence>
<accession>A0ABR3ZXI1</accession>
<keyword evidence="4" id="KW-0862">Zinc</keyword>
<evidence type="ECO:0000256" key="5">
    <source>
        <dbReference type="ARBA" id="ARBA00022963"/>
    </source>
</evidence>
<dbReference type="Gene3D" id="2.60.120.920">
    <property type="match status" value="1"/>
</dbReference>
<name>A0ABR3ZXI1_9LECA</name>
<evidence type="ECO:0000259" key="10">
    <source>
        <dbReference type="PROSITE" id="PS50089"/>
    </source>
</evidence>
<dbReference type="InterPro" id="IPR013320">
    <property type="entry name" value="ConA-like_dom_sf"/>
</dbReference>
<gene>
    <name evidence="13" type="ORF">N7G274_009360</name>
</gene>
<feature type="compositionally biased region" description="Low complexity" evidence="9">
    <location>
        <begin position="1245"/>
        <end position="1258"/>
    </location>
</feature>
<feature type="domain" description="B30.2/SPRY" evidence="11">
    <location>
        <begin position="1373"/>
        <end position="1567"/>
    </location>
</feature>
<dbReference type="SMART" id="SM00449">
    <property type="entry name" value="SPRY"/>
    <property type="match status" value="1"/>
</dbReference>
<feature type="short sequence motif" description="GXSXG" evidence="8">
    <location>
        <begin position="757"/>
        <end position="761"/>
    </location>
</feature>
<feature type="domain" description="RING-type" evidence="10">
    <location>
        <begin position="652"/>
        <end position="695"/>
    </location>
</feature>
<dbReference type="PROSITE" id="PS00518">
    <property type="entry name" value="ZF_RING_1"/>
    <property type="match status" value="1"/>
</dbReference>
<evidence type="ECO:0000313" key="13">
    <source>
        <dbReference type="EMBL" id="KAL2037885.1"/>
    </source>
</evidence>
<evidence type="ECO:0000259" key="12">
    <source>
        <dbReference type="PROSITE" id="PS51635"/>
    </source>
</evidence>
<dbReference type="PANTHER" id="PTHR24185">
    <property type="entry name" value="CALCIUM-INDEPENDENT PHOSPHOLIPASE A2-GAMMA"/>
    <property type="match status" value="1"/>
</dbReference>
<evidence type="ECO:0000313" key="14">
    <source>
        <dbReference type="Proteomes" id="UP001590950"/>
    </source>
</evidence>
<dbReference type="CDD" id="cd19757">
    <property type="entry name" value="Bbox1"/>
    <property type="match status" value="1"/>
</dbReference>
<feature type="region of interest" description="Disordered" evidence="9">
    <location>
        <begin position="1301"/>
        <end position="1321"/>
    </location>
</feature>
<dbReference type="SUPFAM" id="SSF48403">
    <property type="entry name" value="Ankyrin repeat"/>
    <property type="match status" value="1"/>
</dbReference>
<dbReference type="CDD" id="cd12885">
    <property type="entry name" value="SPRY_RanBP_like"/>
    <property type="match status" value="1"/>
</dbReference>
<evidence type="ECO:0000256" key="7">
    <source>
        <dbReference type="PROSITE-ProRule" id="PRU00175"/>
    </source>
</evidence>
<dbReference type="InterPro" id="IPR002641">
    <property type="entry name" value="PNPLA_dom"/>
</dbReference>
<keyword evidence="3 8" id="KW-0378">Hydrolase</keyword>
<dbReference type="InterPro" id="IPR001870">
    <property type="entry name" value="B30.2/SPRY"/>
</dbReference>